<organism evidence="2 3">
    <name type="scientific">Jaminaea rosea</name>
    <dbReference type="NCBI Taxonomy" id="1569628"/>
    <lineage>
        <taxon>Eukaryota</taxon>
        <taxon>Fungi</taxon>
        <taxon>Dikarya</taxon>
        <taxon>Basidiomycota</taxon>
        <taxon>Ustilaginomycotina</taxon>
        <taxon>Exobasidiomycetes</taxon>
        <taxon>Microstromatales</taxon>
        <taxon>Microstromatales incertae sedis</taxon>
        <taxon>Jaminaea</taxon>
    </lineage>
</organism>
<feature type="compositionally biased region" description="Polar residues" evidence="1">
    <location>
        <begin position="802"/>
        <end position="812"/>
    </location>
</feature>
<feature type="region of interest" description="Disordered" evidence="1">
    <location>
        <begin position="1"/>
        <end position="78"/>
    </location>
</feature>
<dbReference type="PANTHER" id="PTHR39211:SF1">
    <property type="entry name" value="ABNORMAL SPINDLE-LIKE MICROCEPHALY-ASSOCIATED PROTEIN ASH DOMAIN-CONTAINING PROTEIN"/>
    <property type="match status" value="1"/>
</dbReference>
<dbReference type="STRING" id="1569628.A0A316UT30"/>
<reference evidence="2 3" key="1">
    <citation type="journal article" date="2018" name="Mol. Biol. Evol.">
        <title>Broad Genomic Sampling Reveals a Smut Pathogenic Ancestry of the Fungal Clade Ustilaginomycotina.</title>
        <authorList>
            <person name="Kijpornyongpan T."/>
            <person name="Mondo S.J."/>
            <person name="Barry K."/>
            <person name="Sandor L."/>
            <person name="Lee J."/>
            <person name="Lipzen A."/>
            <person name="Pangilinan J."/>
            <person name="LaButti K."/>
            <person name="Hainaut M."/>
            <person name="Henrissat B."/>
            <person name="Grigoriev I.V."/>
            <person name="Spatafora J.W."/>
            <person name="Aime M.C."/>
        </authorList>
    </citation>
    <scope>NUCLEOTIDE SEQUENCE [LARGE SCALE GENOMIC DNA]</scope>
    <source>
        <strain evidence="2 3">MCA 5214</strain>
    </source>
</reference>
<dbReference type="Pfam" id="PF14874">
    <property type="entry name" value="PapD-like"/>
    <property type="match status" value="1"/>
</dbReference>
<feature type="region of interest" description="Disordered" evidence="1">
    <location>
        <begin position="596"/>
        <end position="820"/>
    </location>
</feature>
<feature type="compositionally biased region" description="Low complexity" evidence="1">
    <location>
        <begin position="614"/>
        <end position="625"/>
    </location>
</feature>
<sequence>MPPPSNTATGSRLSTKSSTKSLKAQPARGSSSSSSSSSAIRTYRPGQDDSLEKRDGDQTQRFPGLAPTTSGPSIVEVSSRDQEGKIVFDNLYLNHAPGLQPVHLRNHLSSGRSVLVRLESDLGHAVSFMRRKRTGAKNELDQLIWPSNTLAWAQGAGLSPAKLRELRAISTNLEVADSLILESGASTEIFVIFRANMLPPIHDREATSLVKSPKLMATEVLNIGGSEVDDAESTSMSSNGNDTALHRFKTREARGMVTIRAWPMATDESGNSSMPSFDAGSSSSSATSSSRPESMYGSSLSSSAATALTEMSDVSAQVVKLPLTARFCRPQLAVNVRHPFAGDTSESAKNMVIHRHGHVSVDFGDVVAGNTVSTELRLINQSDIDCFWQTRIDCGDDPEVEPCIAISSASGPLQAVISSADGAAQYQPHVLQPRGTTKLTLTLKLDSEDSAAELEEAVSFTNLHNTSNSVRIFVRANIVPANRESPLVIESGEGLDFGDCCGGHWTRQLLVVRNAGEHALDIALNAQKGFEVAFELAKIAAEDLDPQDSERMSAGTSAASSDSAAKSAEPSTPVEDGGLSDSHHSIAMEMIRTPTHHASAGPRAEPPVFDLGGDTADTATPATPASDLERTPVVLTPYAHPPAPKHEPDEVDDFDNSSVASQAGSRPGSPVQTSNISEIDTDAQSSITPSSEARKVGTKNRSVLAWREASEQSNEGDPGVPPHGPSSAPATREGGGSAASSVSGDGGSSQGGNSSNSNVRRPEEDGVSVISEPFTAQSDSRSIAAQSSRASSSAPYRGGSQGSTAGVSSSGPLRNVDSKQTKEIESLLLRPGEESRIVVSFRPARGDVDEGYTAGRLMDNIFRITLDYVKARTAVSGSSAGGGSRLRGGRERKTVLCRTRTCTSFITVSPKELDFGEVNVGSRKSSQIAVTNHSDLTARVDLRFVSKVLSMYRDEMAVPSGQTIHLTVDYSPRRVNVAYSKQITVANLLNRRNDQVIDVRGRNVDKQRISFHSLFYRILTPHGSNFLEFGDVNINSSRVRTFSIENTSKAPLVLDITAAHPEDLALYIKEAWKDQAPTAANSIGGGEALARNLKGYEETEPSTIAQLNVASSGKDGKQSSQAKGAELKERFLESMSDAPANVRQENVSWRTAQKLSHFRRDAAPTSAVGAAKESDAAGAQKAAKQPVNLISALKKGGKGRTTMSYGRSVTFKDRTLVQEFEHLDLATGPPLVAKRISVKSKCFQSLEQIETSTRSPPVSAPPSRKATSAAKRPPTPASKVPSTPVKRIPSPLAKDILSKAGSPSRPVLADHRRQSSPALTGKKKVRQAVLDPTDVSNLGIDELVTAIESQPGALGTLYFNSPQAEEKHVRLEVNLQRELKNAIQSKKLVPLGMLQIPPGEERQVVAVYCPNGSTRPHIQGTARKQDSRVFLRLVEYDVRAVQESPQFGQMADLDKDELPIRDLMVRTTTCRAMLELGQPHINFGQMEKAESKTRKILVHNRSEWAASYCIRKSGSIASGDIKLSSARFGVVPAHGKREVEFSFCPTLTGPFNEKLVIENVADRDRDLTVFLKATVHKKPNFTVEPASLDFGASRAGKLTEPLVITVSNTTSKARTFVVAVDTNELRHQRTISDLVFSMSEGGAGGEGKAVLSQAEQTSIAEEIEHISQKLKIATRKGQEDKIKKYEGRLSELAVKTGASAGASASASSSVGDGAATKDVAAVAEPLSSSPVAEAALENGSLAAPPLTAEGTATSTSATTTSRLKRVSSTVTLGLEPQQSKQISLRLRTNVIHTVLAETAAVAGSAPARGEEEEDVEMNVRIHEVKNQDETRVVRVKAQVAWDGRSAAAAIQNVAREEDQHVDGIDDKERAGLVAAKGDEDAEIDPLPANDGSSVVFTPETSG</sequence>
<name>A0A316UT30_9BASI</name>
<proteinExistence type="predicted"/>
<feature type="region of interest" description="Disordered" evidence="1">
    <location>
        <begin position="1161"/>
        <end position="1184"/>
    </location>
</feature>
<evidence type="ECO:0000256" key="1">
    <source>
        <dbReference type="SAM" id="MobiDB-lite"/>
    </source>
</evidence>
<feature type="region of interest" description="Disordered" evidence="1">
    <location>
        <begin position="1742"/>
        <end position="1766"/>
    </location>
</feature>
<feature type="compositionally biased region" description="Polar residues" evidence="1">
    <location>
        <begin position="1"/>
        <end position="12"/>
    </location>
</feature>
<feature type="region of interest" description="Disordered" evidence="1">
    <location>
        <begin position="1858"/>
        <end position="1902"/>
    </location>
</feature>
<feature type="compositionally biased region" description="Basic and acidic residues" evidence="1">
    <location>
        <begin position="46"/>
        <end position="58"/>
    </location>
</feature>
<feature type="region of interest" description="Disordered" evidence="1">
    <location>
        <begin position="1248"/>
        <end position="1324"/>
    </location>
</feature>
<dbReference type="Gene3D" id="2.60.40.10">
    <property type="entry name" value="Immunoglobulins"/>
    <property type="match status" value="2"/>
</dbReference>
<keyword evidence="3" id="KW-1185">Reference proteome</keyword>
<dbReference type="Proteomes" id="UP000245884">
    <property type="component" value="Unassembled WGS sequence"/>
</dbReference>
<feature type="compositionally biased region" description="Low complexity" evidence="1">
    <location>
        <begin position="776"/>
        <end position="794"/>
    </location>
</feature>
<protein>
    <submittedName>
        <fullName evidence="2">Uncharacterized protein</fullName>
    </submittedName>
</protein>
<evidence type="ECO:0000313" key="3">
    <source>
        <dbReference type="Proteomes" id="UP000245884"/>
    </source>
</evidence>
<feature type="compositionally biased region" description="Polar residues" evidence="1">
    <location>
        <begin position="656"/>
        <end position="691"/>
    </location>
</feature>
<dbReference type="EMBL" id="KZ819666">
    <property type="protein sequence ID" value="PWN28154.1"/>
    <property type="molecule type" value="Genomic_DNA"/>
</dbReference>
<feature type="compositionally biased region" description="Low complexity" evidence="1">
    <location>
        <begin position="272"/>
        <end position="298"/>
    </location>
</feature>
<feature type="region of interest" description="Disordered" evidence="1">
    <location>
        <begin position="265"/>
        <end position="298"/>
    </location>
</feature>
<feature type="compositionally biased region" description="Basic and acidic residues" evidence="1">
    <location>
        <begin position="1858"/>
        <end position="1870"/>
    </location>
</feature>
<gene>
    <name evidence="2" type="ORF">BDZ90DRAFT_251811</name>
</gene>
<feature type="compositionally biased region" description="Low complexity" evidence="1">
    <location>
        <begin position="13"/>
        <end position="23"/>
    </location>
</feature>
<dbReference type="InterPro" id="IPR013783">
    <property type="entry name" value="Ig-like_fold"/>
</dbReference>
<feature type="compositionally biased region" description="Low complexity" evidence="1">
    <location>
        <begin position="553"/>
        <end position="568"/>
    </location>
</feature>
<dbReference type="GeneID" id="37029564"/>
<dbReference type="RefSeq" id="XP_025362766.1">
    <property type="nucleotide sequence ID" value="XM_025507741.1"/>
</dbReference>
<feature type="compositionally biased region" description="Low complexity" evidence="1">
    <location>
        <begin position="1747"/>
        <end position="1761"/>
    </location>
</feature>
<accession>A0A316UT30</accession>
<evidence type="ECO:0000313" key="2">
    <source>
        <dbReference type="EMBL" id="PWN28154.1"/>
    </source>
</evidence>
<dbReference type="OrthoDB" id="252265at2759"/>
<feature type="region of interest" description="Disordered" evidence="1">
    <location>
        <begin position="545"/>
        <end position="581"/>
    </location>
</feature>
<dbReference type="PANTHER" id="PTHR39211">
    <property type="entry name" value="CHROMOSOME 7, WHOLE GENOME SHOTGUN SEQUENCE"/>
    <property type="match status" value="1"/>
</dbReference>
<feature type="compositionally biased region" description="Polar residues" evidence="1">
    <location>
        <begin position="1890"/>
        <end position="1902"/>
    </location>
</feature>